<dbReference type="SUPFAM" id="SSF46626">
    <property type="entry name" value="Cytochrome c"/>
    <property type="match status" value="3"/>
</dbReference>
<keyword evidence="3 5" id="KW-0408">Iron</keyword>
<feature type="binding site" description="axial binding residue" evidence="5">
    <location>
        <position position="222"/>
    </location>
    <ligand>
        <name>heme c</name>
        <dbReference type="ChEBI" id="CHEBI:61717"/>
        <label>2</label>
    </ligand>
    <ligandPart>
        <name>Fe</name>
        <dbReference type="ChEBI" id="CHEBI:18248"/>
    </ligandPart>
</feature>
<dbReference type="GO" id="GO:0016614">
    <property type="term" value="F:oxidoreductase activity, acting on CH-OH group of donors"/>
    <property type="evidence" value="ECO:0007669"/>
    <property type="project" value="InterPro"/>
</dbReference>
<keyword evidence="2 5" id="KW-0479">Metal-binding</keyword>
<feature type="binding site" description="covalent" evidence="4">
    <location>
        <position position="72"/>
    </location>
    <ligand>
        <name>heme c</name>
        <dbReference type="ChEBI" id="CHEBI:61717"/>
        <label>1</label>
    </ligand>
</feature>
<feature type="binding site" description="covalent" evidence="4">
    <location>
        <position position="344"/>
    </location>
    <ligand>
        <name>heme c</name>
        <dbReference type="ChEBI" id="CHEBI:61717"/>
        <label>3</label>
    </ligand>
</feature>
<evidence type="ECO:0000256" key="2">
    <source>
        <dbReference type="ARBA" id="ARBA00022723"/>
    </source>
</evidence>
<feature type="binding site" description="covalent" evidence="4">
    <location>
        <position position="75"/>
    </location>
    <ligand>
        <name>heme c</name>
        <dbReference type="ChEBI" id="CHEBI:61717"/>
        <label>1</label>
    </ligand>
</feature>
<dbReference type="PIRSF" id="PIRSF000018">
    <property type="entry name" value="Mb_ADH_cyt_c"/>
    <property type="match status" value="1"/>
</dbReference>
<feature type="domain" description="Cytochrome c" evidence="6">
    <location>
        <begin position="328"/>
        <end position="417"/>
    </location>
</feature>
<dbReference type="InterPro" id="IPR014353">
    <property type="entry name" value="Membr-bd_ADH_cyt_c"/>
</dbReference>
<evidence type="ECO:0000256" key="1">
    <source>
        <dbReference type="ARBA" id="ARBA00022617"/>
    </source>
</evidence>
<organism evidence="7 8">
    <name type="scientific">Aquincola agrisoli</name>
    <dbReference type="NCBI Taxonomy" id="3119538"/>
    <lineage>
        <taxon>Bacteria</taxon>
        <taxon>Pseudomonadati</taxon>
        <taxon>Pseudomonadota</taxon>
        <taxon>Betaproteobacteria</taxon>
        <taxon>Burkholderiales</taxon>
        <taxon>Sphaerotilaceae</taxon>
        <taxon>Aquincola</taxon>
    </lineage>
</organism>
<sequence>MSAARRTPAPHVLRRTIRLALLACVSALATAALVAWLNVRGEAAIDDMQARPDRFSEQQVERGAYLARAGNCAGCHTAPGAPAYAGGKGIDTPFGTVYAGNLTPDAQTGLGSWTAAQFWRAMHHGRSKDGRLLYPAFPYASYTLITRDDSDALYAYLGSLPPVVRANRPHDLRFPYGLQASLAVWRALFFRPGQFVPDSQQTADWNRGAYLVKGLGHCMACHAPRNVFGATIDGDALDGGSLALQGWHAPSLAAASEAGVADWPLADIAGLLKSGTAPGGSTLGPMADVVFRSTQYLDDADLRAMAVFLKALPQQRRPPQPPAPADPGTLGLGERLYARHCAECHGAQGQGRGPYPALAGQRTVTQHAPDNLLQVILAGGFAPTTPANPRPYGMPPFRQALSDAEVAALATYLRRSWGHNASPVSELAVLRSR</sequence>
<dbReference type="GO" id="GO:0020037">
    <property type="term" value="F:heme binding"/>
    <property type="evidence" value="ECO:0007669"/>
    <property type="project" value="InterPro"/>
</dbReference>
<feature type="binding site" description="covalent" evidence="4">
    <location>
        <position position="341"/>
    </location>
    <ligand>
        <name>heme c</name>
        <dbReference type="ChEBI" id="CHEBI:61717"/>
        <label>3</label>
    </ligand>
</feature>
<dbReference type="GO" id="GO:0009055">
    <property type="term" value="F:electron transfer activity"/>
    <property type="evidence" value="ECO:0007669"/>
    <property type="project" value="InterPro"/>
</dbReference>
<evidence type="ECO:0000256" key="4">
    <source>
        <dbReference type="PIRSR" id="PIRSR000018-50"/>
    </source>
</evidence>
<gene>
    <name evidence="7" type="ORF">V4F39_04215</name>
</gene>
<comment type="caution">
    <text evidence="7">The sequence shown here is derived from an EMBL/GenBank/DDBJ whole genome shotgun (WGS) entry which is preliminary data.</text>
</comment>
<dbReference type="InterPro" id="IPR051459">
    <property type="entry name" value="Cytochrome_c-type_DH"/>
</dbReference>
<dbReference type="PANTHER" id="PTHR35008">
    <property type="entry name" value="BLL4482 PROTEIN-RELATED"/>
    <property type="match status" value="1"/>
</dbReference>
<keyword evidence="8" id="KW-1185">Reference proteome</keyword>
<protein>
    <submittedName>
        <fullName evidence="7">Cytochrome c</fullName>
    </submittedName>
</protein>
<dbReference type="PANTHER" id="PTHR35008:SF4">
    <property type="entry name" value="BLL4482 PROTEIN"/>
    <property type="match status" value="1"/>
</dbReference>
<evidence type="ECO:0000256" key="5">
    <source>
        <dbReference type="PIRSR" id="PIRSR000018-51"/>
    </source>
</evidence>
<feature type="binding site" description="axial binding residue" evidence="5">
    <location>
        <position position="76"/>
    </location>
    <ligand>
        <name>heme c</name>
        <dbReference type="ChEBI" id="CHEBI:61717"/>
        <label>1</label>
    </ligand>
    <ligandPart>
        <name>Fe</name>
        <dbReference type="ChEBI" id="CHEBI:18248"/>
    </ligandPart>
</feature>
<feature type="binding site" description="covalent" evidence="4">
    <location>
        <position position="221"/>
    </location>
    <ligand>
        <name>heme c</name>
        <dbReference type="ChEBI" id="CHEBI:61717"/>
        <label>2</label>
    </ligand>
</feature>
<reference evidence="7 8" key="1">
    <citation type="submission" date="2024-02" db="EMBL/GenBank/DDBJ databases">
        <title>Genome sequence of Aquincola sp. MAHUQ-54.</title>
        <authorList>
            <person name="Huq M.A."/>
        </authorList>
    </citation>
    <scope>NUCLEOTIDE SEQUENCE [LARGE SCALE GENOMIC DNA]</scope>
    <source>
        <strain evidence="7 8">MAHUQ-54</strain>
    </source>
</reference>
<dbReference type="InterPro" id="IPR036909">
    <property type="entry name" value="Cyt_c-like_dom_sf"/>
</dbReference>
<dbReference type="Proteomes" id="UP001336250">
    <property type="component" value="Unassembled WGS sequence"/>
</dbReference>
<feature type="domain" description="Cytochrome c" evidence="6">
    <location>
        <begin position="58"/>
        <end position="161"/>
    </location>
</feature>
<evidence type="ECO:0000313" key="7">
    <source>
        <dbReference type="EMBL" id="MEF7613105.1"/>
    </source>
</evidence>
<keyword evidence="1 4" id="KW-0349">Heme</keyword>
<dbReference type="RefSeq" id="WP_332288042.1">
    <property type="nucleotide sequence ID" value="NZ_JAZIBG010000012.1"/>
</dbReference>
<dbReference type="AlphaFoldDB" id="A0AAW9QEU4"/>
<evidence type="ECO:0000259" key="6">
    <source>
        <dbReference type="PROSITE" id="PS51007"/>
    </source>
</evidence>
<feature type="binding site" description="covalent" evidence="4">
    <location>
        <position position="218"/>
    </location>
    <ligand>
        <name>heme c</name>
        <dbReference type="ChEBI" id="CHEBI:61717"/>
        <label>2</label>
    </ligand>
</feature>
<dbReference type="EMBL" id="JAZIBG010000012">
    <property type="protein sequence ID" value="MEF7613105.1"/>
    <property type="molecule type" value="Genomic_DNA"/>
</dbReference>
<feature type="binding site" description="axial binding residue" evidence="5">
    <location>
        <position position="345"/>
    </location>
    <ligand>
        <name>heme c</name>
        <dbReference type="ChEBI" id="CHEBI:61717"/>
        <label>3</label>
    </ligand>
    <ligandPart>
        <name>Fe</name>
        <dbReference type="ChEBI" id="CHEBI:18248"/>
    </ligandPart>
</feature>
<dbReference type="InterPro" id="IPR009056">
    <property type="entry name" value="Cyt_c-like_dom"/>
</dbReference>
<dbReference type="GO" id="GO:0016020">
    <property type="term" value="C:membrane"/>
    <property type="evidence" value="ECO:0007669"/>
    <property type="project" value="InterPro"/>
</dbReference>
<dbReference type="PROSITE" id="PS51007">
    <property type="entry name" value="CYTC"/>
    <property type="match status" value="3"/>
</dbReference>
<dbReference type="GO" id="GO:0005506">
    <property type="term" value="F:iron ion binding"/>
    <property type="evidence" value="ECO:0007669"/>
    <property type="project" value="InterPro"/>
</dbReference>
<dbReference type="Pfam" id="PF00034">
    <property type="entry name" value="Cytochrom_C"/>
    <property type="match status" value="2"/>
</dbReference>
<evidence type="ECO:0000256" key="3">
    <source>
        <dbReference type="ARBA" id="ARBA00023004"/>
    </source>
</evidence>
<name>A0AAW9QEU4_9BURK</name>
<dbReference type="Gene3D" id="1.10.760.10">
    <property type="entry name" value="Cytochrome c-like domain"/>
    <property type="match status" value="2"/>
</dbReference>
<comment type="cofactor">
    <cofactor evidence="4">
        <name>heme c</name>
        <dbReference type="ChEBI" id="CHEBI:61717"/>
    </cofactor>
    <text evidence="4">Binds 3 heme c groups covalently per subunit.</text>
</comment>
<accession>A0AAW9QEU4</accession>
<proteinExistence type="predicted"/>
<evidence type="ECO:0000313" key="8">
    <source>
        <dbReference type="Proteomes" id="UP001336250"/>
    </source>
</evidence>
<feature type="domain" description="Cytochrome c" evidence="6">
    <location>
        <begin position="203"/>
        <end position="313"/>
    </location>
</feature>